<dbReference type="InterPro" id="IPR050680">
    <property type="entry name" value="YpeA/RimI_acetyltransf"/>
</dbReference>
<dbReference type="Proteomes" id="UP000235670">
    <property type="component" value="Unassembled WGS sequence"/>
</dbReference>
<dbReference type="SUPFAM" id="SSF55729">
    <property type="entry name" value="Acyl-CoA N-acyltransferases (Nat)"/>
    <property type="match status" value="1"/>
</dbReference>
<dbReference type="Pfam" id="PF18467">
    <property type="entry name" value="DUF5613"/>
    <property type="match status" value="1"/>
</dbReference>
<gene>
    <name evidence="4" type="ORF">CJ218_02730</name>
    <name evidence="5" type="ORF">FOC50_06065</name>
</gene>
<sequence length="251" mass="29920">MNYSFKNIYSKAKVAVETDRYVIYQTLKSKLNFSGNYLLMKKEAETIEDLEYYITSCRNFFRDKGVDFIHIASSENTSLPKKLNKYLKKQGYNEINLDLYHLDINDFIEQEETEYTVEYLQKKDLSRYLKFQYKIDIESSNEEWAEHNQELLYDEIRSENIKQLVAKDEDKIVAAVNIIVKTDYFEIDNLYVNKEYRRRGIAKQLLSYAIKNENKSNIVLVADANDTPKYMYEKVGFKKISEQDFYLKSKL</sequence>
<name>A0A2N6SFV3_9BACL</name>
<organism evidence="4 6">
    <name type="scientific">Gemella sanguinis</name>
    <dbReference type="NCBI Taxonomy" id="84135"/>
    <lineage>
        <taxon>Bacteria</taxon>
        <taxon>Bacillati</taxon>
        <taxon>Bacillota</taxon>
        <taxon>Bacilli</taxon>
        <taxon>Bacillales</taxon>
        <taxon>Gemellaceae</taxon>
        <taxon>Gemella</taxon>
    </lineage>
</organism>
<dbReference type="CDD" id="cd04301">
    <property type="entry name" value="NAT_SF"/>
    <property type="match status" value="1"/>
</dbReference>
<dbReference type="GO" id="GO:0016747">
    <property type="term" value="F:acyltransferase activity, transferring groups other than amino-acyl groups"/>
    <property type="evidence" value="ECO:0007669"/>
    <property type="project" value="InterPro"/>
</dbReference>
<keyword evidence="2" id="KW-0012">Acyltransferase</keyword>
<keyword evidence="7" id="KW-1185">Reference proteome</keyword>
<protein>
    <submittedName>
        <fullName evidence="4 5">N-acetyltransferase</fullName>
    </submittedName>
</protein>
<dbReference type="STRING" id="84135.GCA_001052115_00494"/>
<proteinExistence type="predicted"/>
<evidence type="ECO:0000313" key="5">
    <source>
        <dbReference type="EMBL" id="QGS07849.1"/>
    </source>
</evidence>
<dbReference type="InterPro" id="IPR016181">
    <property type="entry name" value="Acyl_CoA_acyltransferase"/>
</dbReference>
<dbReference type="GeneID" id="84802811"/>
<dbReference type="PANTHER" id="PTHR43420">
    <property type="entry name" value="ACETYLTRANSFERASE"/>
    <property type="match status" value="1"/>
</dbReference>
<dbReference type="InterPro" id="IPR000182">
    <property type="entry name" value="GNAT_dom"/>
</dbReference>
<dbReference type="RefSeq" id="WP_006363660.1">
    <property type="nucleotide sequence ID" value="NZ_CAUTAO010000001.1"/>
</dbReference>
<evidence type="ECO:0000313" key="7">
    <source>
        <dbReference type="Proteomes" id="UP000427636"/>
    </source>
</evidence>
<keyword evidence="1 4" id="KW-0808">Transferase</keyword>
<evidence type="ECO:0000313" key="6">
    <source>
        <dbReference type="Proteomes" id="UP000235670"/>
    </source>
</evidence>
<dbReference type="Gene3D" id="3.40.630.30">
    <property type="match status" value="1"/>
</dbReference>
<dbReference type="OrthoDB" id="2213517at2"/>
<dbReference type="Proteomes" id="UP000427636">
    <property type="component" value="Chromosome"/>
</dbReference>
<accession>A0A2N6SFV3</accession>
<dbReference type="PROSITE" id="PS51186">
    <property type="entry name" value="GNAT"/>
    <property type="match status" value="1"/>
</dbReference>
<dbReference type="EMBL" id="CP046313">
    <property type="protein sequence ID" value="QGS07849.1"/>
    <property type="molecule type" value="Genomic_DNA"/>
</dbReference>
<feature type="domain" description="N-acetyltransferase" evidence="3">
    <location>
        <begin position="115"/>
        <end position="251"/>
    </location>
</feature>
<reference evidence="5 7" key="2">
    <citation type="submission" date="2019-11" db="EMBL/GenBank/DDBJ databases">
        <title>FDA dAtabase for Regulatory Grade micrObial Sequences (FDA-ARGOS): Supporting development and validation of Infectious Disease Dx tests.</title>
        <authorList>
            <person name="Turner S."/>
            <person name="Byrd R."/>
            <person name="Tallon L."/>
            <person name="Sadzewicz L."/>
            <person name="Vavikolanu K."/>
            <person name="Mehta A."/>
            <person name="Aluvathingal J."/>
            <person name="Nadendla S."/>
            <person name="Myers T."/>
            <person name="Yan Y."/>
            <person name="Sichtig H."/>
        </authorList>
    </citation>
    <scope>NUCLEOTIDE SEQUENCE [LARGE SCALE GENOMIC DNA]</scope>
    <source>
        <strain evidence="5 7">FDAARGOS_742</strain>
    </source>
</reference>
<evidence type="ECO:0000313" key="4">
    <source>
        <dbReference type="EMBL" id="PMC52825.1"/>
    </source>
</evidence>
<evidence type="ECO:0000256" key="2">
    <source>
        <dbReference type="ARBA" id="ARBA00023315"/>
    </source>
</evidence>
<dbReference type="InterPro" id="IPR040549">
    <property type="entry name" value="DUF5613"/>
</dbReference>
<reference evidence="4 6" key="1">
    <citation type="submission" date="2017-09" db="EMBL/GenBank/DDBJ databases">
        <title>Bacterial strain isolated from the female urinary microbiota.</title>
        <authorList>
            <person name="Thomas-White K."/>
            <person name="Kumar N."/>
            <person name="Forster S."/>
            <person name="Putonti C."/>
            <person name="Lawley T."/>
            <person name="Wolfe A.J."/>
        </authorList>
    </citation>
    <scope>NUCLEOTIDE SEQUENCE [LARGE SCALE GENOMIC DNA]</scope>
    <source>
        <strain evidence="4 6">UMB0186</strain>
    </source>
</reference>
<evidence type="ECO:0000259" key="3">
    <source>
        <dbReference type="PROSITE" id="PS51186"/>
    </source>
</evidence>
<dbReference type="Pfam" id="PF13673">
    <property type="entry name" value="Acetyltransf_10"/>
    <property type="match status" value="1"/>
</dbReference>
<dbReference type="AlphaFoldDB" id="A0A2N6SFV3"/>
<evidence type="ECO:0000256" key="1">
    <source>
        <dbReference type="ARBA" id="ARBA00022679"/>
    </source>
</evidence>
<dbReference type="EMBL" id="PNGT01000002">
    <property type="protein sequence ID" value="PMC52825.1"/>
    <property type="molecule type" value="Genomic_DNA"/>
</dbReference>